<dbReference type="AlphaFoldDB" id="A0A0C2XJC6"/>
<dbReference type="HOGENOM" id="CLU_2886032_0_0_1"/>
<protein>
    <submittedName>
        <fullName evidence="1">Uncharacterized protein</fullName>
    </submittedName>
</protein>
<name>A0A0C2XJC6_HEBCY</name>
<organism evidence="1 2">
    <name type="scientific">Hebeloma cylindrosporum</name>
    <dbReference type="NCBI Taxonomy" id="76867"/>
    <lineage>
        <taxon>Eukaryota</taxon>
        <taxon>Fungi</taxon>
        <taxon>Dikarya</taxon>
        <taxon>Basidiomycota</taxon>
        <taxon>Agaricomycotina</taxon>
        <taxon>Agaricomycetes</taxon>
        <taxon>Agaricomycetidae</taxon>
        <taxon>Agaricales</taxon>
        <taxon>Agaricineae</taxon>
        <taxon>Hymenogastraceae</taxon>
        <taxon>Hebeloma</taxon>
    </lineage>
</organism>
<dbReference type="Proteomes" id="UP000053424">
    <property type="component" value="Unassembled WGS sequence"/>
</dbReference>
<evidence type="ECO:0000313" key="2">
    <source>
        <dbReference type="Proteomes" id="UP000053424"/>
    </source>
</evidence>
<reference evidence="2" key="2">
    <citation type="submission" date="2015-01" db="EMBL/GenBank/DDBJ databases">
        <title>Evolutionary Origins and Diversification of the Mycorrhizal Mutualists.</title>
        <authorList>
            <consortium name="DOE Joint Genome Institute"/>
            <consortium name="Mycorrhizal Genomics Consortium"/>
            <person name="Kohler A."/>
            <person name="Kuo A."/>
            <person name="Nagy L.G."/>
            <person name="Floudas D."/>
            <person name="Copeland A."/>
            <person name="Barry K.W."/>
            <person name="Cichocki N."/>
            <person name="Veneault-Fourrey C."/>
            <person name="LaButti K."/>
            <person name="Lindquist E.A."/>
            <person name="Lipzen A."/>
            <person name="Lundell T."/>
            <person name="Morin E."/>
            <person name="Murat C."/>
            <person name="Riley R."/>
            <person name="Ohm R."/>
            <person name="Sun H."/>
            <person name="Tunlid A."/>
            <person name="Henrissat B."/>
            <person name="Grigoriev I.V."/>
            <person name="Hibbett D.S."/>
            <person name="Martin F."/>
        </authorList>
    </citation>
    <scope>NUCLEOTIDE SEQUENCE [LARGE SCALE GENOMIC DNA]</scope>
    <source>
        <strain evidence="2">h7</strain>
    </source>
</reference>
<gene>
    <name evidence="1" type="ORF">M413DRAFT_448186</name>
</gene>
<proteinExistence type="predicted"/>
<evidence type="ECO:0000313" key="1">
    <source>
        <dbReference type="EMBL" id="KIM37923.1"/>
    </source>
</evidence>
<reference evidence="1 2" key="1">
    <citation type="submission" date="2014-04" db="EMBL/GenBank/DDBJ databases">
        <authorList>
            <consortium name="DOE Joint Genome Institute"/>
            <person name="Kuo A."/>
            <person name="Gay G."/>
            <person name="Dore J."/>
            <person name="Kohler A."/>
            <person name="Nagy L.G."/>
            <person name="Floudas D."/>
            <person name="Copeland A."/>
            <person name="Barry K.W."/>
            <person name="Cichocki N."/>
            <person name="Veneault-Fourrey C."/>
            <person name="LaButti K."/>
            <person name="Lindquist E.A."/>
            <person name="Lipzen A."/>
            <person name="Lundell T."/>
            <person name="Morin E."/>
            <person name="Murat C."/>
            <person name="Sun H."/>
            <person name="Tunlid A."/>
            <person name="Henrissat B."/>
            <person name="Grigoriev I.V."/>
            <person name="Hibbett D.S."/>
            <person name="Martin F."/>
            <person name="Nordberg H.P."/>
            <person name="Cantor M.N."/>
            <person name="Hua S.X."/>
        </authorList>
    </citation>
    <scope>NUCLEOTIDE SEQUENCE [LARGE SCALE GENOMIC DNA]</scope>
    <source>
        <strain evidence="2">h7</strain>
    </source>
</reference>
<sequence length="63" mass="7454">MAWALPARKYQQLMRTLQNFWKKMLKRRGACGKSRSCSTFEKEDIVVFEIVLRSHRTVPPATR</sequence>
<keyword evidence="2" id="KW-1185">Reference proteome</keyword>
<dbReference type="EMBL" id="KN831794">
    <property type="protein sequence ID" value="KIM37923.1"/>
    <property type="molecule type" value="Genomic_DNA"/>
</dbReference>
<accession>A0A0C2XJC6</accession>